<organism evidence="2 3">
    <name type="scientific">Pinctada imbricata</name>
    <name type="common">Atlantic pearl-oyster</name>
    <name type="synonym">Pinctada martensii</name>
    <dbReference type="NCBI Taxonomy" id="66713"/>
    <lineage>
        <taxon>Eukaryota</taxon>
        <taxon>Metazoa</taxon>
        <taxon>Spiralia</taxon>
        <taxon>Lophotrochozoa</taxon>
        <taxon>Mollusca</taxon>
        <taxon>Bivalvia</taxon>
        <taxon>Autobranchia</taxon>
        <taxon>Pteriomorphia</taxon>
        <taxon>Pterioida</taxon>
        <taxon>Pterioidea</taxon>
        <taxon>Pteriidae</taxon>
        <taxon>Pinctada</taxon>
    </lineage>
</organism>
<feature type="transmembrane region" description="Helical" evidence="1">
    <location>
        <begin position="52"/>
        <end position="72"/>
    </location>
</feature>
<dbReference type="SUPFAM" id="SSF103473">
    <property type="entry name" value="MFS general substrate transporter"/>
    <property type="match status" value="1"/>
</dbReference>
<sequence>MMCRMYSHVDRAVELGESDYDASFVVSAIGILHTVGNIVCGFIGDRNRVNKSCFYSVALWICGVALALVPLFKQLVGTGVLVGIYGLLSAATEALKMAIVVDIVGMTKLTDAYGLLMFLQGIANLTGPPVAGWLFDISGSYDHTFLTAGISLVVAGVLSMIPACGRKEVET</sequence>
<keyword evidence="3" id="KW-1185">Reference proteome</keyword>
<reference evidence="2" key="1">
    <citation type="submission" date="2019-08" db="EMBL/GenBank/DDBJ databases">
        <title>The improved chromosome-level genome for the pearl oyster Pinctada fucata martensii using PacBio sequencing and Hi-C.</title>
        <authorList>
            <person name="Zheng Z."/>
        </authorList>
    </citation>
    <scope>NUCLEOTIDE SEQUENCE</scope>
    <source>
        <strain evidence="2">ZZ-2019</strain>
        <tissue evidence="2">Adductor muscle</tissue>
    </source>
</reference>
<feature type="transmembrane region" description="Helical" evidence="1">
    <location>
        <begin position="145"/>
        <end position="165"/>
    </location>
</feature>
<dbReference type="InterPro" id="IPR050327">
    <property type="entry name" value="Proton-linked_MCT"/>
</dbReference>
<comment type="caution">
    <text evidence="2">The sequence shown here is derived from an EMBL/GenBank/DDBJ whole genome shotgun (WGS) entry which is preliminary data.</text>
</comment>
<dbReference type="InterPro" id="IPR011701">
    <property type="entry name" value="MFS"/>
</dbReference>
<dbReference type="InterPro" id="IPR036259">
    <property type="entry name" value="MFS_trans_sf"/>
</dbReference>
<evidence type="ECO:0000256" key="1">
    <source>
        <dbReference type="SAM" id="Phobius"/>
    </source>
</evidence>
<name>A0AA89BSW4_PINIB</name>
<protein>
    <submittedName>
        <fullName evidence="2">Uncharacterized protein</fullName>
    </submittedName>
</protein>
<gene>
    <name evidence="2" type="ORF">FSP39_007149</name>
</gene>
<dbReference type="AlphaFoldDB" id="A0AA89BSW4"/>
<feature type="transmembrane region" description="Helical" evidence="1">
    <location>
        <begin position="20"/>
        <end position="40"/>
    </location>
</feature>
<keyword evidence="1" id="KW-1133">Transmembrane helix</keyword>
<keyword evidence="1" id="KW-0472">Membrane</keyword>
<feature type="transmembrane region" description="Helical" evidence="1">
    <location>
        <begin position="112"/>
        <end position="133"/>
    </location>
</feature>
<dbReference type="GO" id="GO:0008028">
    <property type="term" value="F:monocarboxylic acid transmembrane transporter activity"/>
    <property type="evidence" value="ECO:0007669"/>
    <property type="project" value="TreeGrafter"/>
</dbReference>
<accession>A0AA89BSW4</accession>
<dbReference type="Gene3D" id="1.20.1250.20">
    <property type="entry name" value="MFS general substrate transporter like domains"/>
    <property type="match status" value="1"/>
</dbReference>
<keyword evidence="1" id="KW-0812">Transmembrane</keyword>
<evidence type="ECO:0000313" key="3">
    <source>
        <dbReference type="Proteomes" id="UP001186944"/>
    </source>
</evidence>
<proteinExistence type="predicted"/>
<dbReference type="Pfam" id="PF07690">
    <property type="entry name" value="MFS_1"/>
    <property type="match status" value="1"/>
</dbReference>
<dbReference type="EMBL" id="VSWD01000010">
    <property type="protein sequence ID" value="KAK3089859.1"/>
    <property type="molecule type" value="Genomic_DNA"/>
</dbReference>
<feature type="transmembrane region" description="Helical" evidence="1">
    <location>
        <begin position="84"/>
        <end position="105"/>
    </location>
</feature>
<dbReference type="Proteomes" id="UP001186944">
    <property type="component" value="Unassembled WGS sequence"/>
</dbReference>
<dbReference type="PANTHER" id="PTHR11360">
    <property type="entry name" value="MONOCARBOXYLATE TRANSPORTER"/>
    <property type="match status" value="1"/>
</dbReference>
<dbReference type="PANTHER" id="PTHR11360:SF260">
    <property type="entry name" value="MFS DOMAIN-CONTAINING PROTEIN"/>
    <property type="match status" value="1"/>
</dbReference>
<evidence type="ECO:0000313" key="2">
    <source>
        <dbReference type="EMBL" id="KAK3089859.1"/>
    </source>
</evidence>